<dbReference type="Proteomes" id="UP001516400">
    <property type="component" value="Unassembled WGS sequence"/>
</dbReference>
<evidence type="ECO:0000313" key="4">
    <source>
        <dbReference type="Proteomes" id="UP001516400"/>
    </source>
</evidence>
<gene>
    <name evidence="3" type="ORF">HHI36_000974</name>
</gene>
<evidence type="ECO:0000313" key="3">
    <source>
        <dbReference type="EMBL" id="KAL3286468.1"/>
    </source>
</evidence>
<protein>
    <submittedName>
        <fullName evidence="3">Uncharacterized protein</fullName>
    </submittedName>
</protein>
<proteinExistence type="predicted"/>
<feature type="compositionally biased region" description="Basic residues" evidence="1">
    <location>
        <begin position="53"/>
        <end position="67"/>
    </location>
</feature>
<dbReference type="AlphaFoldDB" id="A0ABD2P651"/>
<name>A0ABD2P651_9CUCU</name>
<keyword evidence="2" id="KW-0732">Signal</keyword>
<accession>A0ABD2P651</accession>
<dbReference type="EMBL" id="JABFTP020000185">
    <property type="protein sequence ID" value="KAL3286468.1"/>
    <property type="molecule type" value="Genomic_DNA"/>
</dbReference>
<reference evidence="3 4" key="1">
    <citation type="journal article" date="2021" name="BMC Biol.">
        <title>Horizontally acquired antibacterial genes associated with adaptive radiation of ladybird beetles.</title>
        <authorList>
            <person name="Li H.S."/>
            <person name="Tang X.F."/>
            <person name="Huang Y.H."/>
            <person name="Xu Z.Y."/>
            <person name="Chen M.L."/>
            <person name="Du X.Y."/>
            <person name="Qiu B.Y."/>
            <person name="Chen P.T."/>
            <person name="Zhang W."/>
            <person name="Slipinski A."/>
            <person name="Escalona H.E."/>
            <person name="Waterhouse R.M."/>
            <person name="Zwick A."/>
            <person name="Pang H."/>
        </authorList>
    </citation>
    <scope>NUCLEOTIDE SEQUENCE [LARGE SCALE GENOMIC DNA]</scope>
    <source>
        <strain evidence="3">SYSU2018</strain>
    </source>
</reference>
<organism evidence="3 4">
    <name type="scientific">Cryptolaemus montrouzieri</name>
    <dbReference type="NCBI Taxonomy" id="559131"/>
    <lineage>
        <taxon>Eukaryota</taxon>
        <taxon>Metazoa</taxon>
        <taxon>Ecdysozoa</taxon>
        <taxon>Arthropoda</taxon>
        <taxon>Hexapoda</taxon>
        <taxon>Insecta</taxon>
        <taxon>Pterygota</taxon>
        <taxon>Neoptera</taxon>
        <taxon>Endopterygota</taxon>
        <taxon>Coleoptera</taxon>
        <taxon>Polyphaga</taxon>
        <taxon>Cucujiformia</taxon>
        <taxon>Coccinelloidea</taxon>
        <taxon>Coccinellidae</taxon>
        <taxon>Scymninae</taxon>
        <taxon>Scymnini</taxon>
        <taxon>Cryptolaemus</taxon>
    </lineage>
</organism>
<dbReference type="InterPro" id="IPR010800">
    <property type="entry name" value="GRP"/>
</dbReference>
<feature type="compositionally biased region" description="Basic residues" evidence="1">
    <location>
        <begin position="77"/>
        <end position="99"/>
    </location>
</feature>
<evidence type="ECO:0000256" key="2">
    <source>
        <dbReference type="SAM" id="SignalP"/>
    </source>
</evidence>
<dbReference type="Pfam" id="PF07172">
    <property type="entry name" value="GRP"/>
    <property type="match status" value="1"/>
</dbReference>
<comment type="caution">
    <text evidence="3">The sequence shown here is derived from an EMBL/GenBank/DDBJ whole genome shotgun (WGS) entry which is preliminary data.</text>
</comment>
<feature type="region of interest" description="Disordered" evidence="1">
    <location>
        <begin position="50"/>
        <end position="99"/>
    </location>
</feature>
<feature type="chain" id="PRO_5044844423" evidence="2">
    <location>
        <begin position="23"/>
        <end position="99"/>
    </location>
</feature>
<sequence length="99" mass="10094">MKMIQNFLFCALLLSLCLTVSADPLSTASVKPAIAIADTAAKDIMETAESRHGGGHNWKHGGGHHHGGGGYHGGGGGHHRGGGGHHHGGGGHGRNHWGK</sequence>
<keyword evidence="4" id="KW-1185">Reference proteome</keyword>
<feature type="signal peptide" evidence="2">
    <location>
        <begin position="1"/>
        <end position="22"/>
    </location>
</feature>
<evidence type="ECO:0000256" key="1">
    <source>
        <dbReference type="SAM" id="MobiDB-lite"/>
    </source>
</evidence>